<dbReference type="Pfam" id="PF14634">
    <property type="entry name" value="zf-RING_5"/>
    <property type="match status" value="1"/>
</dbReference>
<evidence type="ECO:0000256" key="2">
    <source>
        <dbReference type="ARBA" id="ARBA00022771"/>
    </source>
</evidence>
<accession>A0A6A4GGU0</accession>
<organism evidence="7 8">
    <name type="scientific">Gymnopus androsaceus JB14</name>
    <dbReference type="NCBI Taxonomy" id="1447944"/>
    <lineage>
        <taxon>Eukaryota</taxon>
        <taxon>Fungi</taxon>
        <taxon>Dikarya</taxon>
        <taxon>Basidiomycota</taxon>
        <taxon>Agaricomycotina</taxon>
        <taxon>Agaricomycetes</taxon>
        <taxon>Agaricomycetidae</taxon>
        <taxon>Agaricales</taxon>
        <taxon>Marasmiineae</taxon>
        <taxon>Omphalotaceae</taxon>
        <taxon>Gymnopus</taxon>
    </lineage>
</organism>
<dbReference type="SUPFAM" id="SSF57850">
    <property type="entry name" value="RING/U-box"/>
    <property type="match status" value="1"/>
</dbReference>
<evidence type="ECO:0000256" key="5">
    <source>
        <dbReference type="SAM" id="MobiDB-lite"/>
    </source>
</evidence>
<dbReference type="InterPro" id="IPR001841">
    <property type="entry name" value="Znf_RING"/>
</dbReference>
<dbReference type="GO" id="GO:0008270">
    <property type="term" value="F:zinc ion binding"/>
    <property type="evidence" value="ECO:0007669"/>
    <property type="project" value="UniProtKB-KW"/>
</dbReference>
<gene>
    <name evidence="7" type="ORF">BT96DRAFT_1007791</name>
</gene>
<evidence type="ECO:0000256" key="4">
    <source>
        <dbReference type="PROSITE-ProRule" id="PRU00175"/>
    </source>
</evidence>
<keyword evidence="2 4" id="KW-0863">Zinc-finger</keyword>
<dbReference type="PROSITE" id="PS00518">
    <property type="entry name" value="ZF_RING_1"/>
    <property type="match status" value="1"/>
</dbReference>
<evidence type="ECO:0000256" key="1">
    <source>
        <dbReference type="ARBA" id="ARBA00022723"/>
    </source>
</evidence>
<evidence type="ECO:0000313" key="8">
    <source>
        <dbReference type="Proteomes" id="UP000799118"/>
    </source>
</evidence>
<dbReference type="InterPro" id="IPR047134">
    <property type="entry name" value="RNF4"/>
</dbReference>
<feature type="region of interest" description="Disordered" evidence="5">
    <location>
        <begin position="1"/>
        <end position="48"/>
    </location>
</feature>
<evidence type="ECO:0000256" key="3">
    <source>
        <dbReference type="ARBA" id="ARBA00022833"/>
    </source>
</evidence>
<keyword evidence="8" id="KW-1185">Reference proteome</keyword>
<dbReference type="AlphaFoldDB" id="A0A6A4GGU0"/>
<feature type="domain" description="RING-type" evidence="6">
    <location>
        <begin position="93"/>
        <end position="138"/>
    </location>
</feature>
<dbReference type="SMART" id="SM00184">
    <property type="entry name" value="RING"/>
    <property type="match status" value="1"/>
</dbReference>
<protein>
    <recommendedName>
        <fullName evidence="6">RING-type domain-containing protein</fullName>
    </recommendedName>
</protein>
<keyword evidence="1" id="KW-0479">Metal-binding</keyword>
<name>A0A6A4GGU0_9AGAR</name>
<evidence type="ECO:0000259" key="6">
    <source>
        <dbReference type="PROSITE" id="PS50089"/>
    </source>
</evidence>
<keyword evidence="3" id="KW-0862">Zinc</keyword>
<feature type="compositionally biased region" description="Polar residues" evidence="5">
    <location>
        <begin position="1"/>
        <end position="15"/>
    </location>
</feature>
<proteinExistence type="predicted"/>
<dbReference type="PROSITE" id="PS50089">
    <property type="entry name" value="ZF_RING_2"/>
    <property type="match status" value="1"/>
</dbReference>
<dbReference type="Proteomes" id="UP000799118">
    <property type="component" value="Unassembled WGS sequence"/>
</dbReference>
<dbReference type="InterPro" id="IPR017907">
    <property type="entry name" value="Znf_RING_CS"/>
</dbReference>
<reference evidence="7" key="1">
    <citation type="journal article" date="2019" name="Environ. Microbiol.">
        <title>Fungal ecological strategies reflected in gene transcription - a case study of two litter decomposers.</title>
        <authorList>
            <person name="Barbi F."/>
            <person name="Kohler A."/>
            <person name="Barry K."/>
            <person name="Baskaran P."/>
            <person name="Daum C."/>
            <person name="Fauchery L."/>
            <person name="Ihrmark K."/>
            <person name="Kuo A."/>
            <person name="LaButti K."/>
            <person name="Lipzen A."/>
            <person name="Morin E."/>
            <person name="Grigoriev I.V."/>
            <person name="Henrissat B."/>
            <person name="Lindahl B."/>
            <person name="Martin F."/>
        </authorList>
    </citation>
    <scope>NUCLEOTIDE SEQUENCE</scope>
    <source>
        <strain evidence="7">JB14</strain>
    </source>
</reference>
<dbReference type="InterPro" id="IPR013083">
    <property type="entry name" value="Znf_RING/FYVE/PHD"/>
</dbReference>
<sequence>MPSSTNPRLIASSRTAAAPYPPTIAGSSDTDDEVKNTRGRRRKVKSQATRRSARLQAISLPTQEEFEALKEKAELAQKQLLDLTAKRTEQFTCPICYGPPFQPYITQCGHIYCVDCINDLRSFSFVHANGMTECAVCRRDIYLEPVPCGPVQTLIHTMANAEGQTVPNPVPLSWDPPESDLDQ</sequence>
<dbReference type="Gene3D" id="3.30.40.10">
    <property type="entry name" value="Zinc/RING finger domain, C3HC4 (zinc finger)"/>
    <property type="match status" value="1"/>
</dbReference>
<dbReference type="PANTHER" id="PTHR23041">
    <property type="entry name" value="RING FINGER DOMAIN-CONTAINING"/>
    <property type="match status" value="1"/>
</dbReference>
<dbReference type="EMBL" id="ML770093">
    <property type="protein sequence ID" value="KAE9384708.1"/>
    <property type="molecule type" value="Genomic_DNA"/>
</dbReference>
<evidence type="ECO:0000313" key="7">
    <source>
        <dbReference type="EMBL" id="KAE9384708.1"/>
    </source>
</evidence>
<dbReference type="OrthoDB" id="2958916at2759"/>
<dbReference type="PANTHER" id="PTHR23041:SF78">
    <property type="entry name" value="E3 UBIQUITIN-PROTEIN LIGASE RNF4"/>
    <property type="match status" value="1"/>
</dbReference>